<organism evidence="1 2">
    <name type="scientific">Kipferlia bialata</name>
    <dbReference type="NCBI Taxonomy" id="797122"/>
    <lineage>
        <taxon>Eukaryota</taxon>
        <taxon>Metamonada</taxon>
        <taxon>Carpediemonas-like organisms</taxon>
        <taxon>Kipferlia</taxon>
    </lineage>
</organism>
<keyword evidence="2" id="KW-1185">Reference proteome</keyword>
<reference evidence="1 2" key="1">
    <citation type="journal article" date="2018" name="PLoS ONE">
        <title>The draft genome of Kipferlia bialata reveals reductive genome evolution in fornicate parasites.</title>
        <authorList>
            <person name="Tanifuji G."/>
            <person name="Takabayashi S."/>
            <person name="Kume K."/>
            <person name="Takagi M."/>
            <person name="Nakayama T."/>
            <person name="Kamikawa R."/>
            <person name="Inagaki Y."/>
            <person name="Hashimoto T."/>
        </authorList>
    </citation>
    <scope>NUCLEOTIDE SEQUENCE [LARGE SCALE GENOMIC DNA]</scope>
    <source>
        <strain evidence="1">NY0173</strain>
    </source>
</reference>
<dbReference type="EMBL" id="BDIP01000194">
    <property type="protein sequence ID" value="GCA62127.1"/>
    <property type="molecule type" value="Genomic_DNA"/>
</dbReference>
<evidence type="ECO:0000313" key="1">
    <source>
        <dbReference type="EMBL" id="GCA62127.1"/>
    </source>
</evidence>
<proteinExistence type="predicted"/>
<name>A0A391NIT3_9EUKA</name>
<dbReference type="AlphaFoldDB" id="A0A391NIT3"/>
<dbReference type="Proteomes" id="UP000265618">
    <property type="component" value="Unassembled WGS sequence"/>
</dbReference>
<sequence length="67" mass="7441">MEPENTHDVYATLRHCVELAQKDKIKAANSWSLPLTELLDGILEESNSSPIQQFQMATQGNTPSLSL</sequence>
<comment type="caution">
    <text evidence="1">The sequence shown here is derived from an EMBL/GenBank/DDBJ whole genome shotgun (WGS) entry which is preliminary data.</text>
</comment>
<evidence type="ECO:0000313" key="2">
    <source>
        <dbReference type="Proteomes" id="UP000265618"/>
    </source>
</evidence>
<protein>
    <submittedName>
        <fullName evidence="1">Uncharacterized protein</fullName>
    </submittedName>
</protein>
<gene>
    <name evidence="1" type="ORF">KIPB_001383</name>
</gene>
<accession>A0A391NIT3</accession>